<dbReference type="OrthoDB" id="1492958at2"/>
<proteinExistence type="predicted"/>
<dbReference type="Proteomes" id="UP000308528">
    <property type="component" value="Unassembled WGS sequence"/>
</dbReference>
<protein>
    <recommendedName>
        <fullName evidence="3">Lipocalin-like domain-containing protein</fullName>
    </recommendedName>
</protein>
<evidence type="ECO:0000313" key="1">
    <source>
        <dbReference type="EMBL" id="THH40337.1"/>
    </source>
</evidence>
<evidence type="ECO:0000313" key="2">
    <source>
        <dbReference type="Proteomes" id="UP000308528"/>
    </source>
</evidence>
<accession>A0A4S4NMZ1</accession>
<dbReference type="AlphaFoldDB" id="A0A4S4NMZ1"/>
<evidence type="ECO:0008006" key="3">
    <source>
        <dbReference type="Google" id="ProtNLM"/>
    </source>
</evidence>
<sequence length="144" mass="17272">MPRICFLICLFLTMSACSIEERIERREDRLTGSWQIERATFKGNNALFRDNITEEFLGDRVTFYPDYTLVYDSGGGEFYDGYWAINVLRERDEGIEFTFDADFFDFRGRPAFQWIGTIEKLNRNRFKVTVYERRGILQLRWEKL</sequence>
<keyword evidence="2" id="KW-1185">Reference proteome</keyword>
<dbReference type="EMBL" id="SRSF01000002">
    <property type="protein sequence ID" value="THH40337.1"/>
    <property type="molecule type" value="Genomic_DNA"/>
</dbReference>
<reference evidence="1 2" key="1">
    <citation type="submission" date="2019-04" db="EMBL/GenBank/DDBJ databases">
        <title>Lewinella litorea sp. nov., isolated from a marine sand.</title>
        <authorList>
            <person name="Yoon J.-H."/>
        </authorList>
    </citation>
    <scope>NUCLEOTIDE SEQUENCE [LARGE SCALE GENOMIC DNA]</scope>
    <source>
        <strain evidence="1 2">HSMS-39</strain>
    </source>
</reference>
<comment type="caution">
    <text evidence="1">The sequence shown here is derived from an EMBL/GenBank/DDBJ whole genome shotgun (WGS) entry which is preliminary data.</text>
</comment>
<dbReference type="PROSITE" id="PS51257">
    <property type="entry name" value="PROKAR_LIPOPROTEIN"/>
    <property type="match status" value="1"/>
</dbReference>
<name>A0A4S4NMZ1_9BACT</name>
<dbReference type="RefSeq" id="WP_136457502.1">
    <property type="nucleotide sequence ID" value="NZ_SRSF01000002.1"/>
</dbReference>
<gene>
    <name evidence="1" type="ORF">E4021_06275</name>
</gene>
<organism evidence="1 2">
    <name type="scientific">Neolewinella litorea</name>
    <dbReference type="NCBI Taxonomy" id="2562452"/>
    <lineage>
        <taxon>Bacteria</taxon>
        <taxon>Pseudomonadati</taxon>
        <taxon>Bacteroidota</taxon>
        <taxon>Saprospiria</taxon>
        <taxon>Saprospirales</taxon>
        <taxon>Lewinellaceae</taxon>
        <taxon>Neolewinella</taxon>
    </lineage>
</organism>